<evidence type="ECO:0000256" key="2">
    <source>
        <dbReference type="ARBA" id="ARBA00011984"/>
    </source>
</evidence>
<sequence>NIERKASNKDLLFKVDGVVVVYSVTDRHSLDVAEAIVDWMKKDQKNSFSIPIVLLGNKCDLDHS</sequence>
<gene>
    <name evidence="5" type="ORF">CHS0354_015613</name>
</gene>
<dbReference type="GO" id="GO:0005525">
    <property type="term" value="F:GTP binding"/>
    <property type="evidence" value="ECO:0007669"/>
    <property type="project" value="InterPro"/>
</dbReference>
<comment type="similarity">
    <text evidence="1">Belongs to the small GTPase superfamily. Ras family.</text>
</comment>
<dbReference type="AlphaFoldDB" id="A0AAE0TBU0"/>
<evidence type="ECO:0000256" key="4">
    <source>
        <dbReference type="ARBA" id="ARBA00048098"/>
    </source>
</evidence>
<evidence type="ECO:0000256" key="1">
    <source>
        <dbReference type="ARBA" id="ARBA00008344"/>
    </source>
</evidence>
<dbReference type="Pfam" id="PF00071">
    <property type="entry name" value="Ras"/>
    <property type="match status" value="1"/>
</dbReference>
<comment type="caution">
    <text evidence="5">The sequence shown here is derived from an EMBL/GenBank/DDBJ whole genome shotgun (WGS) entry which is preliminary data.</text>
</comment>
<keyword evidence="6" id="KW-1185">Reference proteome</keyword>
<dbReference type="Proteomes" id="UP001195483">
    <property type="component" value="Unassembled WGS sequence"/>
</dbReference>
<dbReference type="InterPro" id="IPR027417">
    <property type="entry name" value="P-loop_NTPase"/>
</dbReference>
<keyword evidence="3" id="KW-0378">Hydrolase</keyword>
<reference evidence="5" key="2">
    <citation type="journal article" date="2021" name="Genome Biol. Evol.">
        <title>Developing a high-quality reference genome for a parasitic bivalve with doubly uniparental inheritance (Bivalvia: Unionida).</title>
        <authorList>
            <person name="Smith C.H."/>
        </authorList>
    </citation>
    <scope>NUCLEOTIDE SEQUENCE</scope>
    <source>
        <strain evidence="5">CHS0354</strain>
        <tissue evidence="5">Mantle</tissue>
    </source>
</reference>
<evidence type="ECO:0000313" key="5">
    <source>
        <dbReference type="EMBL" id="KAK3607464.1"/>
    </source>
</evidence>
<dbReference type="EC" id="3.6.5.2" evidence="2"/>
<feature type="non-terminal residue" evidence="5">
    <location>
        <position position="1"/>
    </location>
</feature>
<dbReference type="EMBL" id="JAEAOA010000968">
    <property type="protein sequence ID" value="KAK3607464.1"/>
    <property type="molecule type" value="Genomic_DNA"/>
</dbReference>
<organism evidence="5 6">
    <name type="scientific">Potamilus streckersoni</name>
    <dbReference type="NCBI Taxonomy" id="2493646"/>
    <lineage>
        <taxon>Eukaryota</taxon>
        <taxon>Metazoa</taxon>
        <taxon>Spiralia</taxon>
        <taxon>Lophotrochozoa</taxon>
        <taxon>Mollusca</taxon>
        <taxon>Bivalvia</taxon>
        <taxon>Autobranchia</taxon>
        <taxon>Heteroconchia</taxon>
        <taxon>Palaeoheterodonta</taxon>
        <taxon>Unionida</taxon>
        <taxon>Unionoidea</taxon>
        <taxon>Unionidae</taxon>
        <taxon>Ambleminae</taxon>
        <taxon>Lampsilini</taxon>
        <taxon>Potamilus</taxon>
    </lineage>
</organism>
<evidence type="ECO:0000256" key="3">
    <source>
        <dbReference type="ARBA" id="ARBA00022801"/>
    </source>
</evidence>
<feature type="non-terminal residue" evidence="5">
    <location>
        <position position="64"/>
    </location>
</feature>
<dbReference type="PANTHER" id="PTHR45704">
    <property type="entry name" value="RAS-LIKE FAMILY MEMBER 11"/>
    <property type="match status" value="1"/>
</dbReference>
<name>A0AAE0TBU0_9BIVA</name>
<dbReference type="InterPro" id="IPR001806">
    <property type="entry name" value="Small_GTPase"/>
</dbReference>
<evidence type="ECO:0000313" key="6">
    <source>
        <dbReference type="Proteomes" id="UP001195483"/>
    </source>
</evidence>
<protein>
    <recommendedName>
        <fullName evidence="2">small monomeric GTPase</fullName>
        <ecNumber evidence="2">3.6.5.2</ecNumber>
    </recommendedName>
</protein>
<dbReference type="InterPro" id="IPR051065">
    <property type="entry name" value="Ras-related_GTPase"/>
</dbReference>
<reference evidence="5" key="1">
    <citation type="journal article" date="2021" name="Genome Biol. Evol.">
        <title>A High-Quality Reference Genome for a Parasitic Bivalve with Doubly Uniparental Inheritance (Bivalvia: Unionida).</title>
        <authorList>
            <person name="Smith C.H."/>
        </authorList>
    </citation>
    <scope>NUCLEOTIDE SEQUENCE</scope>
    <source>
        <strain evidence="5">CHS0354</strain>
    </source>
</reference>
<dbReference type="GO" id="GO:0003925">
    <property type="term" value="F:G protein activity"/>
    <property type="evidence" value="ECO:0007669"/>
    <property type="project" value="UniProtKB-EC"/>
</dbReference>
<proteinExistence type="inferred from homology"/>
<reference evidence="5" key="3">
    <citation type="submission" date="2023-05" db="EMBL/GenBank/DDBJ databases">
        <authorList>
            <person name="Smith C.H."/>
        </authorList>
    </citation>
    <scope>NUCLEOTIDE SEQUENCE</scope>
    <source>
        <strain evidence="5">CHS0354</strain>
        <tissue evidence="5">Mantle</tissue>
    </source>
</reference>
<dbReference type="Gene3D" id="3.40.50.300">
    <property type="entry name" value="P-loop containing nucleotide triphosphate hydrolases"/>
    <property type="match status" value="1"/>
</dbReference>
<comment type="catalytic activity">
    <reaction evidence="4">
        <text>GTP + H2O = GDP + phosphate + H(+)</text>
        <dbReference type="Rhea" id="RHEA:19669"/>
        <dbReference type="ChEBI" id="CHEBI:15377"/>
        <dbReference type="ChEBI" id="CHEBI:15378"/>
        <dbReference type="ChEBI" id="CHEBI:37565"/>
        <dbReference type="ChEBI" id="CHEBI:43474"/>
        <dbReference type="ChEBI" id="CHEBI:58189"/>
        <dbReference type="EC" id="3.6.5.2"/>
    </reaction>
</comment>
<accession>A0AAE0TBU0</accession>
<dbReference type="SUPFAM" id="SSF52540">
    <property type="entry name" value="P-loop containing nucleoside triphosphate hydrolases"/>
    <property type="match status" value="1"/>
</dbReference>